<dbReference type="Proteomes" id="UP000273500">
    <property type="component" value="Unassembled WGS sequence"/>
</dbReference>
<dbReference type="AlphaFoldDB" id="A0A3R9Q221"/>
<proteinExistence type="predicted"/>
<feature type="compositionally biased region" description="Basic residues" evidence="1">
    <location>
        <begin position="1"/>
        <end position="11"/>
    </location>
</feature>
<dbReference type="RefSeq" id="WP_125417945.1">
    <property type="nucleotide sequence ID" value="NZ_RWIT01000001.1"/>
</dbReference>
<gene>
    <name evidence="2" type="ORF">EI291_03340</name>
</gene>
<accession>A0A3R9Q221</accession>
<name>A0A3R9Q221_9BACT</name>
<reference evidence="2 3" key="1">
    <citation type="submission" date="2018-12" db="EMBL/GenBank/DDBJ databases">
        <authorList>
            <person name="Feng G."/>
            <person name="Zhu H."/>
        </authorList>
    </citation>
    <scope>NUCLEOTIDE SEQUENCE [LARGE SCALE GENOMIC DNA]</scope>
    <source>
        <strain evidence="2 3">KCTC 12533</strain>
    </source>
</reference>
<keyword evidence="3" id="KW-1185">Reference proteome</keyword>
<evidence type="ECO:0000313" key="2">
    <source>
        <dbReference type="EMBL" id="RSK51357.1"/>
    </source>
</evidence>
<protein>
    <submittedName>
        <fullName evidence="2">Uncharacterized protein</fullName>
    </submittedName>
</protein>
<comment type="caution">
    <text evidence="2">The sequence shown here is derived from an EMBL/GenBank/DDBJ whole genome shotgun (WGS) entry which is preliminary data.</text>
</comment>
<organism evidence="2 3">
    <name type="scientific">Hymenobacter rigui</name>
    <dbReference type="NCBI Taxonomy" id="334424"/>
    <lineage>
        <taxon>Bacteria</taxon>
        <taxon>Pseudomonadati</taxon>
        <taxon>Bacteroidota</taxon>
        <taxon>Cytophagia</taxon>
        <taxon>Cytophagales</taxon>
        <taxon>Hymenobacteraceae</taxon>
        <taxon>Hymenobacter</taxon>
    </lineage>
</organism>
<dbReference type="EMBL" id="RWIT01000001">
    <property type="protein sequence ID" value="RSK51357.1"/>
    <property type="molecule type" value="Genomic_DNA"/>
</dbReference>
<sequence>MFAPAAHRRSASSRSSHSTLLHHQTEFTSLGGELVPYSVGQAALRNGKALLVGGLLVYGGTAL</sequence>
<evidence type="ECO:0000256" key="1">
    <source>
        <dbReference type="SAM" id="MobiDB-lite"/>
    </source>
</evidence>
<evidence type="ECO:0000313" key="3">
    <source>
        <dbReference type="Proteomes" id="UP000273500"/>
    </source>
</evidence>
<feature type="region of interest" description="Disordered" evidence="1">
    <location>
        <begin position="1"/>
        <end position="20"/>
    </location>
</feature>